<dbReference type="InterPro" id="IPR015943">
    <property type="entry name" value="WD40/YVTN_repeat-like_dom_sf"/>
</dbReference>
<dbReference type="PANTHER" id="PTHR18763:SF0">
    <property type="entry name" value="WD REPEAT-CONTAINING PROTEIN 18"/>
    <property type="match status" value="1"/>
</dbReference>
<dbReference type="SMART" id="SM00320">
    <property type="entry name" value="WD40"/>
    <property type="match status" value="5"/>
</dbReference>
<dbReference type="Pfam" id="PF00400">
    <property type="entry name" value="WD40"/>
    <property type="match status" value="3"/>
</dbReference>
<comment type="similarity">
    <text evidence="1 5">Belongs to the WD repeat IPI3/WDR18 family.</text>
</comment>
<dbReference type="GeneID" id="18820166"/>
<evidence type="ECO:0000256" key="3">
    <source>
        <dbReference type="ARBA" id="ARBA00022737"/>
    </source>
</evidence>
<keyword evidence="2 4" id="KW-0853">WD repeat</keyword>
<comment type="subcellular location">
    <subcellularLocation>
        <location evidence="5">Nucleus</location>
    </subcellularLocation>
</comment>
<comment type="function">
    <text evidence="5">Component of the RIX1 complex required for processing of ITS2 sequences from 35S pre-rRNA.</text>
</comment>
<dbReference type="PROSITE" id="PS50082">
    <property type="entry name" value="WD_REPEATS_2"/>
    <property type="match status" value="2"/>
</dbReference>
<feature type="coiled-coil region" evidence="6">
    <location>
        <begin position="440"/>
        <end position="467"/>
    </location>
</feature>
<accession>F8P3U3</accession>
<evidence type="ECO:0000256" key="7">
    <source>
        <dbReference type="SAM" id="MobiDB-lite"/>
    </source>
</evidence>
<dbReference type="InterPro" id="IPR045227">
    <property type="entry name" value="WDR18/Ipi3/RID3"/>
</dbReference>
<keyword evidence="3" id="KW-0677">Repeat</keyword>
<dbReference type="PANTHER" id="PTHR18763">
    <property type="entry name" value="WD-REPEAT PROTEIN 18"/>
    <property type="match status" value="1"/>
</dbReference>
<organism>
    <name type="scientific">Serpula lacrymans var. lacrymans (strain S7.9)</name>
    <name type="common">Dry rot fungus</name>
    <dbReference type="NCBI Taxonomy" id="578457"/>
    <lineage>
        <taxon>Eukaryota</taxon>
        <taxon>Fungi</taxon>
        <taxon>Dikarya</taxon>
        <taxon>Basidiomycota</taxon>
        <taxon>Agaricomycotina</taxon>
        <taxon>Agaricomycetes</taxon>
        <taxon>Agaricomycetidae</taxon>
        <taxon>Boletales</taxon>
        <taxon>Coniophorineae</taxon>
        <taxon>Serpulaceae</taxon>
        <taxon>Serpula</taxon>
    </lineage>
</organism>
<dbReference type="EMBL" id="GL945437">
    <property type="protein sequence ID" value="EGO22192.1"/>
    <property type="molecule type" value="Genomic_DNA"/>
</dbReference>
<evidence type="ECO:0000256" key="6">
    <source>
        <dbReference type="SAM" id="Coils"/>
    </source>
</evidence>
<name>F8P3U3_SERL9</name>
<dbReference type="OrthoDB" id="756370at2759"/>
<dbReference type="AlphaFoldDB" id="F8P3U3"/>
<dbReference type="Gene3D" id="2.130.10.10">
    <property type="entry name" value="YVTN repeat-like/Quinoprotein amine dehydrogenase"/>
    <property type="match status" value="2"/>
</dbReference>
<proteinExistence type="inferred from homology"/>
<dbReference type="InterPro" id="IPR019775">
    <property type="entry name" value="WD40_repeat_CS"/>
</dbReference>
<evidence type="ECO:0000256" key="5">
    <source>
        <dbReference type="RuleBase" id="RU369067"/>
    </source>
</evidence>
<dbReference type="InterPro" id="IPR001680">
    <property type="entry name" value="WD40_rpt"/>
</dbReference>
<dbReference type="Proteomes" id="UP000008064">
    <property type="component" value="Unassembled WGS sequence"/>
</dbReference>
<dbReference type="HOGENOM" id="CLU_029749_4_0_1"/>
<dbReference type="InterPro" id="IPR036322">
    <property type="entry name" value="WD40_repeat_dom_sf"/>
</dbReference>
<dbReference type="GO" id="GO:0006364">
    <property type="term" value="P:rRNA processing"/>
    <property type="evidence" value="ECO:0007669"/>
    <property type="project" value="UniProtKB-UniRule"/>
</dbReference>
<keyword evidence="5" id="KW-0698">rRNA processing</keyword>
<dbReference type="PROSITE" id="PS50294">
    <property type="entry name" value="WD_REPEATS_REGION"/>
    <property type="match status" value="1"/>
</dbReference>
<dbReference type="GO" id="GO:0006261">
    <property type="term" value="P:DNA-templated DNA replication"/>
    <property type="evidence" value="ECO:0007669"/>
    <property type="project" value="TreeGrafter"/>
</dbReference>
<dbReference type="KEGG" id="sla:SERLADRAFT_472666"/>
<dbReference type="RefSeq" id="XP_007320730.1">
    <property type="nucleotide sequence ID" value="XM_007320668.1"/>
</dbReference>
<keyword evidence="6" id="KW-0175">Coiled coil</keyword>
<gene>
    <name evidence="8" type="ORF">SERLADRAFT_472666</name>
</gene>
<sequence>MPHLQEVIFCATAPQASDAGAGVIALHDIETGSSLASFKQTSSAPHCTCFIDTRDGQGGFIMAAQPDKSILNVYNFQKDQIALKIVLPEKLTCIALDCRGDYCAGGTSQGRIYLWEVASGILYNSWDAHYQKVNVLRFTHDGAGLVSGSEDSGVSVWSVSRLVDDSLQTELPAPFCTLSDHTLPVTDIICGVGAFPSCRILTASVDHTVKLWDLSSRALLTTFHFPKPVTCLSWDVTERLFFAASPDGSIHQANLFRQRADNIGGQVVEAVGGGGVNDVIRIGDEDEHVRRKRLISVGQPVTALAISLTSSLLLVGTSTGLVYVYDIASHQLLRTISTHKGSSISYITSMFKPPDLIGHISLTLDLKTLADAKNPIPVRTVVPFQRMRESKAREAHEVSIMLPIQNKCRTNTLTPYSCSSSEFHRDYAYFVQPVSSESGGVSLQSRVAELEGEVTRLQEQLGKAKGVNDTMWETVVQRVIAQGKEKKGKEAEAEANGDTGDSSEDSGRARKKGRQ</sequence>
<feature type="compositionally biased region" description="Basic and acidic residues" evidence="7">
    <location>
        <begin position="483"/>
        <end position="492"/>
    </location>
</feature>
<dbReference type="GO" id="GO:0005656">
    <property type="term" value="C:nuclear pre-replicative complex"/>
    <property type="evidence" value="ECO:0007669"/>
    <property type="project" value="TreeGrafter"/>
</dbReference>
<feature type="region of interest" description="Disordered" evidence="7">
    <location>
        <begin position="481"/>
        <end position="515"/>
    </location>
</feature>
<evidence type="ECO:0000256" key="1">
    <source>
        <dbReference type="ARBA" id="ARBA00010143"/>
    </source>
</evidence>
<evidence type="ECO:0000256" key="4">
    <source>
        <dbReference type="PROSITE-ProRule" id="PRU00221"/>
    </source>
</evidence>
<comment type="subunit">
    <text evidence="5">Component of the RIX1 complex, composed of IPI1, RIX1/IPI2 and IPI3 in a 1:2:2 stoichiometry. The complex interacts (via RIX1) with MDN1 (via its hexameric AAA ATPase ring) and the pre-60S ribosome particles.</text>
</comment>
<dbReference type="PROSITE" id="PS00678">
    <property type="entry name" value="WD_REPEATS_1"/>
    <property type="match status" value="1"/>
</dbReference>
<feature type="repeat" description="WD" evidence="4">
    <location>
        <begin position="200"/>
        <end position="222"/>
    </location>
</feature>
<dbReference type="GO" id="GO:0120330">
    <property type="term" value="C:rixosome complex"/>
    <property type="evidence" value="ECO:0007669"/>
    <property type="project" value="UniProtKB-UniRule"/>
</dbReference>
<dbReference type="SUPFAM" id="SSF50978">
    <property type="entry name" value="WD40 repeat-like"/>
    <property type="match status" value="1"/>
</dbReference>
<evidence type="ECO:0000313" key="8">
    <source>
        <dbReference type="EMBL" id="EGO22192.1"/>
    </source>
</evidence>
<evidence type="ECO:0000256" key="2">
    <source>
        <dbReference type="ARBA" id="ARBA00022574"/>
    </source>
</evidence>
<protein>
    <recommendedName>
        <fullName evidence="5">Pre-rRNA-processing protein IPI3</fullName>
    </recommendedName>
</protein>
<feature type="repeat" description="WD" evidence="4">
    <location>
        <begin position="126"/>
        <end position="160"/>
    </location>
</feature>
<reference evidence="8" key="1">
    <citation type="submission" date="2011-04" db="EMBL/GenBank/DDBJ databases">
        <title>Evolution of plant cell wall degrading machinery underlies the functional diversity of forest fungi.</title>
        <authorList>
            <consortium name="US DOE Joint Genome Institute (JGI-PGF)"/>
            <person name="Eastwood D.C."/>
            <person name="Floudas D."/>
            <person name="Binder M."/>
            <person name="Majcherczyk A."/>
            <person name="Schneider P."/>
            <person name="Aerts A."/>
            <person name="Asiegbu F.O."/>
            <person name="Baker S.E."/>
            <person name="Barry K."/>
            <person name="Bendiksby M."/>
            <person name="Blumentritt M."/>
            <person name="Coutinho P.M."/>
            <person name="Cullen D."/>
            <person name="Cullen D."/>
            <person name="Gathman A."/>
            <person name="Goodell B."/>
            <person name="Henrissat B."/>
            <person name="Ihrmark K."/>
            <person name="Kauserud H."/>
            <person name="Kohler A."/>
            <person name="LaButti K."/>
            <person name="Lapidus A."/>
            <person name="Lavin J.L."/>
            <person name="Lee Y.-H."/>
            <person name="Lindquist E."/>
            <person name="Lilly W."/>
            <person name="Lucas S."/>
            <person name="Morin E."/>
            <person name="Murat C."/>
            <person name="Oguiza J.A."/>
            <person name="Park J."/>
            <person name="Pisabarro A.G."/>
            <person name="Riley R."/>
            <person name="Rosling A."/>
            <person name="Salamov A."/>
            <person name="Schmidt O."/>
            <person name="Schmutz J."/>
            <person name="Skrede I."/>
            <person name="Stenlid J."/>
            <person name="Wiebenga A."/>
            <person name="Xie X."/>
            <person name="Kues U."/>
            <person name="Hibbett D.S."/>
            <person name="Hoffmeister D."/>
            <person name="Hogberg N."/>
            <person name="Martin F."/>
            <person name="Grigoriev I.V."/>
            <person name="Watkinson S.C."/>
        </authorList>
    </citation>
    <scope>NUCLEOTIDE SEQUENCE</scope>
    <source>
        <strain evidence="8">S7.9</strain>
    </source>
</reference>
<keyword evidence="5" id="KW-0539">Nucleus</keyword>